<keyword evidence="2" id="KW-1185">Reference proteome</keyword>
<gene>
    <name evidence="1" type="ORF">PACLA_8A029633</name>
</gene>
<dbReference type="PANTHER" id="PTHR35170:SF2">
    <property type="entry name" value="PROTEIN DD3-3"/>
    <property type="match status" value="1"/>
</dbReference>
<dbReference type="AlphaFoldDB" id="A0A6S7K170"/>
<sequence length="648" mass="74658">MASLISWCFLSLCVFAHHIRGDVYFHVPRGSNDRLNAAKANRQNANRVFDSQNNAKGGYNAGEKTQKKTTDWYHMLYFMSGAQESDAPTILNLEWTNQHGCGDGDLNCNIVLQYQCRPSGQKCPYREIRNGKSEATPVYGQRNYRNQGQKERHRKGQARTDRVYNEQWEWYDKCRKRQRNLGLFTADQNLKGDTSRYTRQNANGNRYGYECPEERDYYPYFHPTDWIDIAVLGKSSDCGYYKRESFNTKPKGECMELYNKNADYKENVNTWRHASKYNNKEDCEKNKGKWVTFHNYLEETDLEKSQCTRLPNGRRLIWAIPYRSENVDQFKGNDTEGWKRCLVSLSPPDCRPAPYSRSNHLGNGKGAVTLSYPWKLPYFPSSVEQKCVLRIRYNISTNDYDPMKTFSDSNGADNSPITNDPEVLFGKPGNNKIPLQLAINTAQFGRTFQDRSHVFKIIPRQKHFEDKKIWNMNVRGKRGNIVQVYPAVEYDFTPKRLTIKSSDHLHVQWEGSNTNPANNAGEGRAQTDRSNMVAMEEPDRSFPHYGAVSSLFDDAKVIHALDSRLDMTSADIAIAMATAGKYNDATNVPADLNKLEQCNRQQLAQLDCYPPSYAGLLLQFKKGVYYYMCSRNNNFTNRSQKGRLTVSD</sequence>
<protein>
    <submittedName>
        <fullName evidence="1">Uncharacterized protein</fullName>
    </submittedName>
</protein>
<comment type="caution">
    <text evidence="1">The sequence shown here is derived from an EMBL/GenBank/DDBJ whole genome shotgun (WGS) entry which is preliminary data.</text>
</comment>
<evidence type="ECO:0000313" key="1">
    <source>
        <dbReference type="EMBL" id="CAB4022192.1"/>
    </source>
</evidence>
<dbReference type="OrthoDB" id="167398at2759"/>
<dbReference type="InterPro" id="IPR053320">
    <property type="entry name" value="Protein_DD3-3_O-glyco"/>
</dbReference>
<proteinExistence type="predicted"/>
<dbReference type="Proteomes" id="UP001152795">
    <property type="component" value="Unassembled WGS sequence"/>
</dbReference>
<dbReference type="EMBL" id="CACRXK020011852">
    <property type="protein sequence ID" value="CAB4022192.1"/>
    <property type="molecule type" value="Genomic_DNA"/>
</dbReference>
<reference evidence="1" key="1">
    <citation type="submission" date="2020-04" db="EMBL/GenBank/DDBJ databases">
        <authorList>
            <person name="Alioto T."/>
            <person name="Alioto T."/>
            <person name="Gomez Garrido J."/>
        </authorList>
    </citation>
    <scope>NUCLEOTIDE SEQUENCE</scope>
    <source>
        <strain evidence="1">A484AB</strain>
    </source>
</reference>
<dbReference type="PANTHER" id="PTHR35170">
    <property type="entry name" value="PROTEIN DD3-3"/>
    <property type="match status" value="1"/>
</dbReference>
<organism evidence="1 2">
    <name type="scientific">Paramuricea clavata</name>
    <name type="common">Red gorgonian</name>
    <name type="synonym">Violescent sea-whip</name>
    <dbReference type="NCBI Taxonomy" id="317549"/>
    <lineage>
        <taxon>Eukaryota</taxon>
        <taxon>Metazoa</taxon>
        <taxon>Cnidaria</taxon>
        <taxon>Anthozoa</taxon>
        <taxon>Octocorallia</taxon>
        <taxon>Malacalcyonacea</taxon>
        <taxon>Plexauridae</taxon>
        <taxon>Paramuricea</taxon>
    </lineage>
</organism>
<name>A0A6S7K170_PARCT</name>
<evidence type="ECO:0000313" key="2">
    <source>
        <dbReference type="Proteomes" id="UP001152795"/>
    </source>
</evidence>
<accession>A0A6S7K170</accession>